<dbReference type="EMBL" id="AB996600">
    <property type="protein sequence ID" value="BAS01526.1"/>
    <property type="molecule type" value="Genomic_DNA"/>
</dbReference>
<proteinExistence type="predicted"/>
<name>A0A0H5BH26_9EUKA</name>
<evidence type="ECO:0000313" key="1">
    <source>
        <dbReference type="EMBL" id="BAS01526.1"/>
    </source>
</evidence>
<sequence>MKIDIYYFVIFSNTFKNSNILKSKIKEKNEKKINKFLNFFKSFSNNKNLKKMFNRIHFSLQTYSIHKYIQKKYNIKIKKLIKYLKKIIKKKYTSYFFYNYSYLKKIKRYLLNLNHVLIFRFPKLLELNEIFNIVMAL</sequence>
<geneLocation type="nucleomorph" evidence="1"/>
<organism evidence="1">
    <name type="scientific">Lotharella vacuolata</name>
    <dbReference type="NCBI Taxonomy" id="74820"/>
    <lineage>
        <taxon>Eukaryota</taxon>
        <taxon>Sar</taxon>
        <taxon>Rhizaria</taxon>
        <taxon>Cercozoa</taxon>
        <taxon>Chlorarachniophyceae</taxon>
        <taxon>Lotharella</taxon>
    </lineage>
</organism>
<accession>A0A0H5BH26</accession>
<keyword evidence="1" id="KW-0542">Nucleomorph</keyword>
<reference evidence="1" key="1">
    <citation type="journal article" date="2015" name="Genome Biol. Evol.">
        <title>Nucleomorph Genome Sequences of Two Chlorarachniophytes, Amorphochlora amoebiformis and Lotharella vacuolata.</title>
        <authorList>
            <person name="Suzuki S."/>
            <person name="Shirato S."/>
            <person name="Hirakawa Y."/>
            <person name="Ishida K."/>
        </authorList>
    </citation>
    <scope>NUCLEOTIDE SEQUENCE</scope>
    <source>
        <strain evidence="1">CCMP240</strain>
    </source>
</reference>
<dbReference type="AlphaFoldDB" id="A0A0H5BH26"/>
<protein>
    <submittedName>
        <fullName evidence="1">Uncharacterized protein</fullName>
    </submittedName>
</protein>